<dbReference type="InterPro" id="IPR001119">
    <property type="entry name" value="SLH_dom"/>
</dbReference>
<comment type="caution">
    <text evidence="4">The sequence shown here is derived from an EMBL/GenBank/DDBJ whole genome shotgun (WGS) entry which is preliminary data.</text>
</comment>
<name>A0A1Y4L7V0_9FIRM</name>
<keyword evidence="1" id="KW-0677">Repeat</keyword>
<evidence type="ECO:0000313" key="5">
    <source>
        <dbReference type="Proteomes" id="UP000195897"/>
    </source>
</evidence>
<dbReference type="AlphaFoldDB" id="A0A1Y4L7V0"/>
<reference evidence="5" key="1">
    <citation type="submission" date="2017-04" db="EMBL/GenBank/DDBJ databases">
        <title>Function of individual gut microbiota members based on whole genome sequencing of pure cultures obtained from chicken caecum.</title>
        <authorList>
            <person name="Medvecky M."/>
            <person name="Cejkova D."/>
            <person name="Polansky O."/>
            <person name="Karasova D."/>
            <person name="Kubasova T."/>
            <person name="Cizek A."/>
            <person name="Rychlik I."/>
        </authorList>
    </citation>
    <scope>NUCLEOTIDE SEQUENCE [LARGE SCALE GENOMIC DNA]</scope>
    <source>
        <strain evidence="5">An180</strain>
    </source>
</reference>
<dbReference type="Proteomes" id="UP000195897">
    <property type="component" value="Unassembled WGS sequence"/>
</dbReference>
<proteinExistence type="predicted"/>
<evidence type="ECO:0000256" key="2">
    <source>
        <dbReference type="SAM" id="SignalP"/>
    </source>
</evidence>
<evidence type="ECO:0000256" key="1">
    <source>
        <dbReference type="ARBA" id="ARBA00022737"/>
    </source>
</evidence>
<feature type="domain" description="SLH" evidence="3">
    <location>
        <begin position="26"/>
        <end position="97"/>
    </location>
</feature>
<accession>A0A1Y4L7V0</accession>
<organism evidence="4 5">
    <name type="scientific">Butyricicoccus pullicaecorum</name>
    <dbReference type="NCBI Taxonomy" id="501571"/>
    <lineage>
        <taxon>Bacteria</taxon>
        <taxon>Bacillati</taxon>
        <taxon>Bacillota</taxon>
        <taxon>Clostridia</taxon>
        <taxon>Eubacteriales</taxon>
        <taxon>Butyricicoccaceae</taxon>
        <taxon>Butyricicoccus</taxon>
    </lineage>
</organism>
<protein>
    <recommendedName>
        <fullName evidence="3">SLH domain-containing protein</fullName>
    </recommendedName>
</protein>
<dbReference type="EMBL" id="NFKK01000007">
    <property type="protein sequence ID" value="OUP52813.1"/>
    <property type="molecule type" value="Genomic_DNA"/>
</dbReference>
<gene>
    <name evidence="4" type="ORF">B5F17_07460</name>
</gene>
<feature type="signal peptide" evidence="2">
    <location>
        <begin position="1"/>
        <end position="20"/>
    </location>
</feature>
<feature type="domain" description="SLH" evidence="3">
    <location>
        <begin position="98"/>
        <end position="158"/>
    </location>
</feature>
<evidence type="ECO:0000313" key="4">
    <source>
        <dbReference type="EMBL" id="OUP52813.1"/>
    </source>
</evidence>
<dbReference type="RefSeq" id="WP_087372544.1">
    <property type="nucleotide sequence ID" value="NZ_NFKK01000007.1"/>
</dbReference>
<feature type="chain" id="PRO_5013186965" description="SLH domain-containing protein" evidence="2">
    <location>
        <begin position="21"/>
        <end position="415"/>
    </location>
</feature>
<sequence length="415" mass="44815">MRRLLAGLCAVGLLTGSAGAVVSEMTPPPEEVVAENTPTADYTASADVLYELGLFQGAGVDRFGRPVYELEEPCTRAEAAVMLVRLLGLEEEAKEAAGTPFTDLQDWQKPYVNLLYHRGMIRGASYDKFEPESPCTAQMYTALMLRALGYSDQAGDFTYDNALSFGMRVGLIDNFSCDLDDFRRDDAAQMSRMALELKPKGSETDLLGKLVQDGAVDAKKAESVHAETAQITALTNQVQASAPYQSDVFAAILDDGKGNSMSLHGMLINEGNRSRLDGMLSIALNGGHSVSQQVIVLRDSSGISISPWTAGDYRDDQVAAFLRDVNILSLVMTPMPARSLIGNITQKGQTYTMTLSEGAAQLTFDDKGIPAISSLYMTLHDVMYSVSTETVKTTDVPAFSLPSGYSSYIKISNTP</sequence>
<keyword evidence="2" id="KW-0732">Signal</keyword>
<evidence type="ECO:0000259" key="3">
    <source>
        <dbReference type="PROSITE" id="PS51272"/>
    </source>
</evidence>
<dbReference type="PROSITE" id="PS51272">
    <property type="entry name" value="SLH"/>
    <property type="match status" value="2"/>
</dbReference>